<organism evidence="2">
    <name type="scientific">uncultured Desulfobacterium sp</name>
    <dbReference type="NCBI Taxonomy" id="201089"/>
    <lineage>
        <taxon>Bacteria</taxon>
        <taxon>Pseudomonadati</taxon>
        <taxon>Thermodesulfobacteriota</taxon>
        <taxon>Desulfobacteria</taxon>
        <taxon>Desulfobacterales</taxon>
        <taxon>Desulfobacteriaceae</taxon>
        <taxon>Desulfobacterium</taxon>
        <taxon>environmental samples</taxon>
    </lineage>
</organism>
<proteinExistence type="predicted"/>
<sequence length="254" mass="27922">MSIWKKLFGGSKPSAPATPKIAPVPTPPSAQPASTGKGYVVLSGTIDNMEPMMRAGAALGTLQYDGGPVEPFYERMSRDLISKHGPLVGVDYVSHFPKFEIWFCYRDGTRIYSGQRTGHYDIHFMSLGYAGEGPRYARHFLAAAGFDLTSEQIESIKPGDSIQLKDGKAVIVREKDKVVESDEVTFDREVKGLSMGFPATYSLYKGPNKDAAMAFLEKQNITAQSYFVGVKTPEGTFCKDRMGIFDAPTPNWPN</sequence>
<protein>
    <submittedName>
        <fullName evidence="2">Uncharacterized protein</fullName>
    </submittedName>
</protein>
<dbReference type="EMBL" id="FR695877">
    <property type="protein sequence ID" value="CBX30581.1"/>
    <property type="molecule type" value="Genomic_DNA"/>
</dbReference>
<name>E1YKE8_9BACT</name>
<dbReference type="AlphaFoldDB" id="E1YKE8"/>
<evidence type="ECO:0000313" key="2">
    <source>
        <dbReference type="EMBL" id="CBX30581.1"/>
    </source>
</evidence>
<feature type="region of interest" description="Disordered" evidence="1">
    <location>
        <begin position="1"/>
        <end position="35"/>
    </location>
</feature>
<reference evidence="2" key="1">
    <citation type="journal article" date="2011" name="Environ. Microbiol.">
        <title>Genomic insights into the metabolic potential of the polycyclic aromatic hydrocarbon degrading sulfate-reducing Deltaproteobacterium N47.</title>
        <authorList>
            <person name="Bergmann F."/>
            <person name="Selesi D."/>
            <person name="Weinmaier T."/>
            <person name="Tischler P."/>
            <person name="Rattei T."/>
            <person name="Meckenstock R.U."/>
        </authorList>
    </citation>
    <scope>NUCLEOTIDE SEQUENCE</scope>
</reference>
<gene>
    <name evidence="2" type="ORF">N47_E40930</name>
</gene>
<accession>E1YKE8</accession>
<evidence type="ECO:0000256" key="1">
    <source>
        <dbReference type="SAM" id="MobiDB-lite"/>
    </source>
</evidence>